<reference evidence="2 3" key="1">
    <citation type="submission" date="2020-09" db="EMBL/GenBank/DDBJ databases">
        <title>Investigation of environmental microbes.</title>
        <authorList>
            <person name="Ou Y."/>
            <person name="Kang Q."/>
        </authorList>
    </citation>
    <scope>NUCLEOTIDE SEQUENCE [LARGE SCALE GENOMIC DNA]</scope>
    <source>
        <strain evidence="2 3">KJZ-14</strain>
    </source>
</reference>
<accession>A0A7H2BGC4</accession>
<keyword evidence="3" id="KW-1185">Reference proteome</keyword>
<feature type="region of interest" description="Disordered" evidence="1">
    <location>
        <begin position="69"/>
        <end position="92"/>
    </location>
</feature>
<evidence type="ECO:0000256" key="1">
    <source>
        <dbReference type="SAM" id="MobiDB-lite"/>
    </source>
</evidence>
<gene>
    <name evidence="2" type="ORF">IDM49_05625</name>
</gene>
<feature type="compositionally biased region" description="Polar residues" evidence="1">
    <location>
        <begin position="80"/>
        <end position="90"/>
    </location>
</feature>
<dbReference type="RefSeq" id="WP_190725316.1">
    <property type="nucleotide sequence ID" value="NZ_CP061539.1"/>
</dbReference>
<dbReference type="AlphaFoldDB" id="A0A7H2BGC4"/>
<dbReference type="Proteomes" id="UP000516404">
    <property type="component" value="Chromosome"/>
</dbReference>
<proteinExistence type="predicted"/>
<organism evidence="2 3">
    <name type="scientific">Rothia terrae</name>
    <dbReference type="NCBI Taxonomy" id="396015"/>
    <lineage>
        <taxon>Bacteria</taxon>
        <taxon>Bacillati</taxon>
        <taxon>Actinomycetota</taxon>
        <taxon>Actinomycetes</taxon>
        <taxon>Micrococcales</taxon>
        <taxon>Micrococcaceae</taxon>
        <taxon>Rothia</taxon>
    </lineage>
</organism>
<protein>
    <submittedName>
        <fullName evidence="2">Uncharacterized protein</fullName>
    </submittedName>
</protein>
<dbReference type="EMBL" id="CP061539">
    <property type="protein sequence ID" value="QNV38720.1"/>
    <property type="molecule type" value="Genomic_DNA"/>
</dbReference>
<name>A0A7H2BGC4_9MICC</name>
<dbReference type="KEGG" id="rter:IDM49_05625"/>
<sequence length="101" mass="11534">MVWQEDIRPLLALINRIRHEPWSLYRANELEDIKLFGYDATAQRLDNVQDELKNTQFVLQKINAGKKPVKSPTYVERPGSKTNTTQQPTSLDDVGSFFAGA</sequence>
<evidence type="ECO:0000313" key="3">
    <source>
        <dbReference type="Proteomes" id="UP000516404"/>
    </source>
</evidence>
<dbReference type="GeneID" id="96623708"/>
<evidence type="ECO:0000313" key="2">
    <source>
        <dbReference type="EMBL" id="QNV38720.1"/>
    </source>
</evidence>